<feature type="compositionally biased region" description="Basic residues" evidence="1">
    <location>
        <begin position="346"/>
        <end position="360"/>
    </location>
</feature>
<proteinExistence type="predicted"/>
<evidence type="ECO:0000313" key="4">
    <source>
        <dbReference type="Proteomes" id="UP001620626"/>
    </source>
</evidence>
<dbReference type="Pfam" id="PF04155">
    <property type="entry name" value="Ground-like"/>
    <property type="match status" value="1"/>
</dbReference>
<keyword evidence="4" id="KW-1185">Reference proteome</keyword>
<comment type="caution">
    <text evidence="3">The sequence shown here is derived from an EMBL/GenBank/DDBJ whole genome shotgun (WGS) entry which is preliminary data.</text>
</comment>
<organism evidence="3 4">
    <name type="scientific">Heterodera trifolii</name>
    <dbReference type="NCBI Taxonomy" id="157864"/>
    <lineage>
        <taxon>Eukaryota</taxon>
        <taxon>Metazoa</taxon>
        <taxon>Ecdysozoa</taxon>
        <taxon>Nematoda</taxon>
        <taxon>Chromadorea</taxon>
        <taxon>Rhabditida</taxon>
        <taxon>Tylenchina</taxon>
        <taxon>Tylenchomorpha</taxon>
        <taxon>Tylenchoidea</taxon>
        <taxon>Heteroderidae</taxon>
        <taxon>Heteroderinae</taxon>
        <taxon>Heterodera</taxon>
    </lineage>
</organism>
<name>A0ABD2LPL6_9BILA</name>
<feature type="region of interest" description="Disordered" evidence="1">
    <location>
        <begin position="568"/>
        <end position="588"/>
    </location>
</feature>
<feature type="compositionally biased region" description="Polar residues" evidence="1">
    <location>
        <begin position="104"/>
        <end position="130"/>
    </location>
</feature>
<feature type="region of interest" description="Disordered" evidence="1">
    <location>
        <begin position="154"/>
        <end position="174"/>
    </location>
</feature>
<accession>A0ABD2LPL6</accession>
<feature type="compositionally biased region" description="Basic and acidic residues" evidence="1">
    <location>
        <begin position="361"/>
        <end position="370"/>
    </location>
</feature>
<feature type="region of interest" description="Disordered" evidence="1">
    <location>
        <begin position="245"/>
        <end position="329"/>
    </location>
</feature>
<sequence length="752" mass="84728">MVPLLPSPFSSGINVRLALSPPSLPRFRSHIIPILPFLPSFGLLALFRPSPSSVSSSPLSVSLFPAASPPICPPSPIASANFQQILPRETPLSDRRYHQKQKTTESQGEFPSSDRGQQQKTIKDNNNNNKLDSRTNAEIIGEWRRRMYKILKAARKEKSRESKANSGEENSSAAVDQFMGKKRELFGHHYHQPIVLYGPPPAINARRAKNYAKLFGVENTRNGTAGRDATIVPLRKHLHSSELRTMAGLKMPKIISRKRTRTTKAPQKGRSAERGTEEEEETEEEREEEEEEKVYSEGTEEERETDKREKERETKRRRTEEDTAREEAEEDRFEIVYLPALKAPKRKLHQKAKATTTKKGHKEDRERGEDEREDDLQQLQTTRGKQRQRGRQSLIKLQKGQVIGGAGTPWPMPWHEARKTQSQKPTQYSATPWVFFLAFGHPTFFPSPSPASVAALPLPQQQLRVASAAGPAPSPPLFPVLSVPSPSPSNALPSTLLPLQFPTLLPPIVPVPRPPSSPVQLPDFLPIAKPSPSLRPSLEGDYLKELENVPEDYVDEQERKPNFLRLPCLRDRPSPPPAASFSAGGRPFPRVPAGCQKTEMAFLPGRREQPTAAVLKTPQTGIFFESSNEETDGTIHNVLFDENREMCNSARLRALIQRSVVPSNVEKSKRRLQQQAEQQFGTFYNVICGTGFFSYIAHTDEFCLMAVHDMNCYVFSPVCASGQMPTEEKEKRKSARVFNANSSRRRRRRRST</sequence>
<feature type="compositionally biased region" description="Polar residues" evidence="1">
    <location>
        <begin position="164"/>
        <end position="174"/>
    </location>
</feature>
<dbReference type="PANTHER" id="PTHR48148:SF2">
    <property type="entry name" value="PA14 DOMAIN-CONTAINING PROTEIN"/>
    <property type="match status" value="1"/>
</dbReference>
<evidence type="ECO:0000259" key="2">
    <source>
        <dbReference type="Pfam" id="PF04155"/>
    </source>
</evidence>
<dbReference type="EMBL" id="JBICBT010000334">
    <property type="protein sequence ID" value="KAL3117181.1"/>
    <property type="molecule type" value="Genomic_DNA"/>
</dbReference>
<feature type="compositionally biased region" description="Basic residues" evidence="1">
    <location>
        <begin position="743"/>
        <end position="752"/>
    </location>
</feature>
<dbReference type="PANTHER" id="PTHR48148">
    <property type="entry name" value="KERATINOCYTE PROLINE-RICH PROTEIN"/>
    <property type="match status" value="1"/>
</dbReference>
<dbReference type="Proteomes" id="UP001620626">
    <property type="component" value="Unassembled WGS sequence"/>
</dbReference>
<reference evidence="3 4" key="1">
    <citation type="submission" date="2024-10" db="EMBL/GenBank/DDBJ databases">
        <authorList>
            <person name="Kim D."/>
        </authorList>
    </citation>
    <scope>NUCLEOTIDE SEQUENCE [LARGE SCALE GENOMIC DNA]</scope>
    <source>
        <strain evidence="3">BH-2024</strain>
    </source>
</reference>
<evidence type="ECO:0000256" key="1">
    <source>
        <dbReference type="SAM" id="MobiDB-lite"/>
    </source>
</evidence>
<feature type="compositionally biased region" description="Basic and acidic residues" evidence="1">
    <location>
        <begin position="304"/>
        <end position="326"/>
    </location>
</feature>
<protein>
    <recommendedName>
        <fullName evidence="2">Ground-like domain-containing protein</fullName>
    </recommendedName>
</protein>
<evidence type="ECO:0000313" key="3">
    <source>
        <dbReference type="EMBL" id="KAL3117181.1"/>
    </source>
</evidence>
<gene>
    <name evidence="3" type="ORF">niasHT_007584</name>
</gene>
<feature type="compositionally biased region" description="Acidic residues" evidence="1">
    <location>
        <begin position="276"/>
        <end position="303"/>
    </location>
</feature>
<feature type="domain" description="Ground-like" evidence="2">
    <location>
        <begin position="645"/>
        <end position="715"/>
    </location>
</feature>
<feature type="region of interest" description="Disordered" evidence="1">
    <location>
        <begin position="725"/>
        <end position="752"/>
    </location>
</feature>
<dbReference type="AlphaFoldDB" id="A0ABD2LPL6"/>
<feature type="compositionally biased region" description="Basic and acidic residues" evidence="1">
    <location>
        <begin position="154"/>
        <end position="163"/>
    </location>
</feature>
<feature type="region of interest" description="Disordered" evidence="1">
    <location>
        <begin position="90"/>
        <end position="133"/>
    </location>
</feature>
<dbReference type="InterPro" id="IPR007284">
    <property type="entry name" value="Ground-like_dom"/>
</dbReference>
<feature type="region of interest" description="Disordered" evidence="1">
    <location>
        <begin position="346"/>
        <end position="396"/>
    </location>
</feature>